<protein>
    <submittedName>
        <fullName evidence="6">DNA-directed RNA polymerase III RPC4</fullName>
    </submittedName>
</protein>
<feature type="compositionally biased region" description="Acidic residues" evidence="5">
    <location>
        <begin position="251"/>
        <end position="263"/>
    </location>
</feature>
<sequence>MNRGRTTARGALRGAAASGTRRTAGENVDDVSASSSSSPQTAPASDGATNPRGSVRRGTTTRATRAPAAGRFKPKAVRRDEADRDSLARLEAQKASERAAEERRARGRLRYRSKRSRGDAMGSRGGGWGRGASTASGPFGGGFAGPSARAGGWFGGGGGGGGGGRHARSDGKGFAQADGSRMREARINADKLHVMSPDEELDSDDEAMMAALSNRTASSMPMGIYRREHKETGIVVATTAELEAAEHANGEEESLWVDGDGDVPLDKQPEEQGVWDAKADTDFIKKEPGTADEMDLDDKIRQLPVKETEVAPATKPRKEPPQDSEERAILTDMNLLANELGAVTVTEEDGESKTEGPANKDGRMYLFQFPPLIPPLKQVAAPRPRVKVKAEADPFDDLAAPLGEAGLSVDLTQDDVFDDDDDDDDDDQQHGFRSQRLPQGGLIGRLNVRKSGKVELDWGGVPLELSPAAGMNFLTTAVVVEENDEKPQHGVVGGDCFSMGKIMGRFVIASVLREEEEWDVAPEELVAG</sequence>
<dbReference type="InterPro" id="IPR007811">
    <property type="entry name" value="RPC4"/>
</dbReference>
<feature type="compositionally biased region" description="Basic and acidic residues" evidence="5">
    <location>
        <begin position="77"/>
        <end position="104"/>
    </location>
</feature>
<dbReference type="STRING" id="98403.A0A151GEY4"/>
<dbReference type="GO" id="GO:0042797">
    <property type="term" value="P:tRNA transcription by RNA polymerase III"/>
    <property type="evidence" value="ECO:0007669"/>
    <property type="project" value="TreeGrafter"/>
</dbReference>
<feature type="region of interest" description="Disordered" evidence="5">
    <location>
        <begin position="1"/>
        <end position="191"/>
    </location>
</feature>
<feature type="compositionally biased region" description="Basic residues" evidence="5">
    <location>
        <begin position="105"/>
        <end position="115"/>
    </location>
</feature>
<feature type="compositionally biased region" description="Gly residues" evidence="5">
    <location>
        <begin position="152"/>
        <end position="164"/>
    </location>
</feature>
<feature type="region of interest" description="Disordered" evidence="5">
    <location>
        <begin position="246"/>
        <end position="326"/>
    </location>
</feature>
<feature type="compositionally biased region" description="Low complexity" evidence="5">
    <location>
        <begin position="1"/>
        <end position="22"/>
    </location>
</feature>
<feature type="compositionally biased region" description="Low complexity" evidence="5">
    <location>
        <begin position="56"/>
        <end position="71"/>
    </location>
</feature>
<organism evidence="6 7">
    <name type="scientific">Drechmeria coniospora</name>
    <name type="common">Nematophagous fungus</name>
    <name type="synonym">Meria coniospora</name>
    <dbReference type="NCBI Taxonomy" id="98403"/>
    <lineage>
        <taxon>Eukaryota</taxon>
        <taxon>Fungi</taxon>
        <taxon>Dikarya</taxon>
        <taxon>Ascomycota</taxon>
        <taxon>Pezizomycotina</taxon>
        <taxon>Sordariomycetes</taxon>
        <taxon>Hypocreomycetidae</taxon>
        <taxon>Hypocreales</taxon>
        <taxon>Ophiocordycipitaceae</taxon>
        <taxon>Drechmeria</taxon>
    </lineage>
</organism>
<feature type="compositionally biased region" description="Basic and acidic residues" evidence="5">
    <location>
        <begin position="316"/>
        <end position="326"/>
    </location>
</feature>
<dbReference type="PANTHER" id="PTHR13408">
    <property type="entry name" value="DNA-DIRECTED RNA POLYMERASE III"/>
    <property type="match status" value="1"/>
</dbReference>
<feature type="compositionally biased region" description="Basic and acidic residues" evidence="5">
    <location>
        <begin position="180"/>
        <end position="191"/>
    </location>
</feature>
<accession>A0A151GEY4</accession>
<feature type="region of interest" description="Disordered" evidence="5">
    <location>
        <begin position="414"/>
        <end position="435"/>
    </location>
</feature>
<dbReference type="AlphaFoldDB" id="A0A151GEY4"/>
<reference evidence="6 7" key="1">
    <citation type="journal article" date="2016" name="Sci. Rep.">
        <title>Insights into Adaptations to a Near-Obligate Nematode Endoparasitic Lifestyle from the Finished Genome of Drechmeria coniospora.</title>
        <authorList>
            <person name="Zhang L."/>
            <person name="Zhou Z."/>
            <person name="Guo Q."/>
            <person name="Fokkens L."/>
            <person name="Miskei M."/>
            <person name="Pocsi I."/>
            <person name="Zhang W."/>
            <person name="Chen M."/>
            <person name="Wang L."/>
            <person name="Sun Y."/>
            <person name="Donzelli B.G."/>
            <person name="Gibson D.M."/>
            <person name="Nelson D.R."/>
            <person name="Luo J.G."/>
            <person name="Rep M."/>
            <person name="Liu H."/>
            <person name="Yang S."/>
            <person name="Wang J."/>
            <person name="Krasnoff S.B."/>
            <person name="Xu Y."/>
            <person name="Molnar I."/>
            <person name="Lin M."/>
        </authorList>
    </citation>
    <scope>NUCLEOTIDE SEQUENCE [LARGE SCALE GENOMIC DNA]</scope>
    <source>
        <strain evidence="6 7">ARSEF 6962</strain>
    </source>
</reference>
<dbReference type="InParanoid" id="A0A151GEY4"/>
<keyword evidence="2 6" id="KW-0240">DNA-directed RNA polymerase</keyword>
<comment type="caution">
    <text evidence="6">The sequence shown here is derived from an EMBL/GenBank/DDBJ whole genome shotgun (WGS) entry which is preliminary data.</text>
</comment>
<feature type="compositionally biased region" description="Basic and acidic residues" evidence="5">
    <location>
        <begin position="297"/>
        <end position="309"/>
    </location>
</feature>
<dbReference type="Proteomes" id="UP000076580">
    <property type="component" value="Chromosome 03"/>
</dbReference>
<keyword evidence="4" id="KW-0539">Nucleus</keyword>
<dbReference type="GO" id="GO:0005666">
    <property type="term" value="C:RNA polymerase III complex"/>
    <property type="evidence" value="ECO:0007669"/>
    <property type="project" value="InterPro"/>
</dbReference>
<name>A0A151GEY4_DRECN</name>
<feature type="compositionally biased region" description="Basic and acidic residues" evidence="5">
    <location>
        <begin position="351"/>
        <end position="362"/>
    </location>
</feature>
<dbReference type="GeneID" id="63720267"/>
<comment type="subcellular location">
    <subcellularLocation>
        <location evidence="1">Nucleus</location>
    </subcellularLocation>
</comment>
<dbReference type="EMBL" id="LAYC01000003">
    <property type="protein sequence ID" value="KYK55660.1"/>
    <property type="molecule type" value="Genomic_DNA"/>
</dbReference>
<evidence type="ECO:0000256" key="5">
    <source>
        <dbReference type="SAM" id="MobiDB-lite"/>
    </source>
</evidence>
<evidence type="ECO:0000313" key="7">
    <source>
        <dbReference type="Proteomes" id="UP000076580"/>
    </source>
</evidence>
<feature type="region of interest" description="Disordered" evidence="5">
    <location>
        <begin position="342"/>
        <end position="362"/>
    </location>
</feature>
<feature type="compositionally biased region" description="Basic and acidic residues" evidence="5">
    <location>
        <begin position="277"/>
        <end position="289"/>
    </location>
</feature>
<feature type="compositionally biased region" description="Low complexity" evidence="5">
    <location>
        <begin position="32"/>
        <end position="45"/>
    </location>
</feature>
<evidence type="ECO:0000256" key="3">
    <source>
        <dbReference type="ARBA" id="ARBA00023163"/>
    </source>
</evidence>
<proteinExistence type="predicted"/>
<evidence type="ECO:0000256" key="2">
    <source>
        <dbReference type="ARBA" id="ARBA00022478"/>
    </source>
</evidence>
<dbReference type="RefSeq" id="XP_040655012.1">
    <property type="nucleotide sequence ID" value="XM_040804908.1"/>
</dbReference>
<gene>
    <name evidence="6" type="ORF">DCS_07624</name>
</gene>
<feature type="compositionally biased region" description="Acidic residues" evidence="5">
    <location>
        <begin position="414"/>
        <end position="427"/>
    </location>
</feature>
<evidence type="ECO:0000256" key="1">
    <source>
        <dbReference type="ARBA" id="ARBA00004123"/>
    </source>
</evidence>
<dbReference type="GO" id="GO:0003677">
    <property type="term" value="F:DNA binding"/>
    <property type="evidence" value="ECO:0007669"/>
    <property type="project" value="InterPro"/>
</dbReference>
<dbReference type="PANTHER" id="PTHR13408:SF0">
    <property type="entry name" value="DNA-DIRECTED RNA POLYMERASE III SUBUNIT RPC4"/>
    <property type="match status" value="1"/>
</dbReference>
<keyword evidence="7" id="KW-1185">Reference proteome</keyword>
<evidence type="ECO:0000256" key="4">
    <source>
        <dbReference type="ARBA" id="ARBA00023242"/>
    </source>
</evidence>
<evidence type="ECO:0000313" key="6">
    <source>
        <dbReference type="EMBL" id="KYK55660.1"/>
    </source>
</evidence>
<dbReference type="Pfam" id="PF05132">
    <property type="entry name" value="RNA_pol_Rpc4"/>
    <property type="match status" value="1"/>
</dbReference>
<keyword evidence="3" id="KW-0804">Transcription</keyword>